<dbReference type="Proteomes" id="UP000886998">
    <property type="component" value="Unassembled WGS sequence"/>
</dbReference>
<sequence length="160" mass="17880">MFLRLLLADDAVCSMYRRLFASFCALSHYCTVRELLPAPFPTWAGSLLLRRPGDPKFPQVHHIDISSADSDRHREVEDRTPNLTPSNSLDLQSSWITGPRHRLKPCFFADPDSAKPTLVDKSSTTSTSPSTVPATLHHSQQGTAEQSSKLRVRFAEHPAQ</sequence>
<evidence type="ECO:0000313" key="2">
    <source>
        <dbReference type="EMBL" id="GFY58245.1"/>
    </source>
</evidence>
<keyword evidence="3" id="KW-1185">Reference proteome</keyword>
<dbReference type="OrthoDB" id="6425297at2759"/>
<feature type="region of interest" description="Disordered" evidence="1">
    <location>
        <begin position="67"/>
        <end position="94"/>
    </location>
</feature>
<proteinExistence type="predicted"/>
<dbReference type="AlphaFoldDB" id="A0A8X7C745"/>
<dbReference type="EMBL" id="BMAV01011967">
    <property type="protein sequence ID" value="GFY58245.1"/>
    <property type="molecule type" value="Genomic_DNA"/>
</dbReference>
<feature type="compositionally biased region" description="Basic and acidic residues" evidence="1">
    <location>
        <begin position="67"/>
        <end position="80"/>
    </location>
</feature>
<feature type="compositionally biased region" description="Low complexity" evidence="1">
    <location>
        <begin position="122"/>
        <end position="131"/>
    </location>
</feature>
<gene>
    <name evidence="2" type="ORF">TNIN_195031</name>
</gene>
<organism evidence="2 3">
    <name type="scientific">Trichonephila inaurata madagascariensis</name>
    <dbReference type="NCBI Taxonomy" id="2747483"/>
    <lineage>
        <taxon>Eukaryota</taxon>
        <taxon>Metazoa</taxon>
        <taxon>Ecdysozoa</taxon>
        <taxon>Arthropoda</taxon>
        <taxon>Chelicerata</taxon>
        <taxon>Arachnida</taxon>
        <taxon>Araneae</taxon>
        <taxon>Araneomorphae</taxon>
        <taxon>Entelegynae</taxon>
        <taxon>Araneoidea</taxon>
        <taxon>Nephilidae</taxon>
        <taxon>Trichonephila</taxon>
        <taxon>Trichonephila inaurata</taxon>
    </lineage>
</organism>
<accession>A0A8X7C745</accession>
<reference evidence="2" key="1">
    <citation type="submission" date="2020-08" db="EMBL/GenBank/DDBJ databases">
        <title>Multicomponent nature underlies the extraordinary mechanical properties of spider dragline silk.</title>
        <authorList>
            <person name="Kono N."/>
            <person name="Nakamura H."/>
            <person name="Mori M."/>
            <person name="Yoshida Y."/>
            <person name="Ohtoshi R."/>
            <person name="Malay A.D."/>
            <person name="Moran D.A.P."/>
            <person name="Tomita M."/>
            <person name="Numata K."/>
            <person name="Arakawa K."/>
        </authorList>
    </citation>
    <scope>NUCLEOTIDE SEQUENCE</scope>
</reference>
<feature type="compositionally biased region" description="Polar residues" evidence="1">
    <location>
        <begin position="81"/>
        <end position="94"/>
    </location>
</feature>
<feature type="compositionally biased region" description="Polar residues" evidence="1">
    <location>
        <begin position="137"/>
        <end position="149"/>
    </location>
</feature>
<name>A0A8X7C745_9ARAC</name>
<protein>
    <submittedName>
        <fullName evidence="2">Uncharacterized protein</fullName>
    </submittedName>
</protein>
<feature type="region of interest" description="Disordered" evidence="1">
    <location>
        <begin position="116"/>
        <end position="160"/>
    </location>
</feature>
<comment type="caution">
    <text evidence="2">The sequence shown here is derived from an EMBL/GenBank/DDBJ whole genome shotgun (WGS) entry which is preliminary data.</text>
</comment>
<evidence type="ECO:0000313" key="3">
    <source>
        <dbReference type="Proteomes" id="UP000886998"/>
    </source>
</evidence>
<evidence type="ECO:0000256" key="1">
    <source>
        <dbReference type="SAM" id="MobiDB-lite"/>
    </source>
</evidence>